<keyword evidence="2" id="KW-1185">Reference proteome</keyword>
<reference evidence="1" key="2">
    <citation type="submission" date="2015-06" db="UniProtKB">
        <authorList>
            <consortium name="EnsemblMetazoa"/>
        </authorList>
    </citation>
    <scope>IDENTIFICATION</scope>
</reference>
<protein>
    <submittedName>
        <fullName evidence="1">Uncharacterized protein</fullName>
    </submittedName>
</protein>
<organism evidence="1 2">
    <name type="scientific">Tetranychus urticae</name>
    <name type="common">Two-spotted spider mite</name>
    <dbReference type="NCBI Taxonomy" id="32264"/>
    <lineage>
        <taxon>Eukaryota</taxon>
        <taxon>Metazoa</taxon>
        <taxon>Ecdysozoa</taxon>
        <taxon>Arthropoda</taxon>
        <taxon>Chelicerata</taxon>
        <taxon>Arachnida</taxon>
        <taxon>Acari</taxon>
        <taxon>Acariformes</taxon>
        <taxon>Trombidiformes</taxon>
        <taxon>Prostigmata</taxon>
        <taxon>Eleutherengona</taxon>
        <taxon>Raphignathae</taxon>
        <taxon>Tetranychoidea</taxon>
        <taxon>Tetranychidae</taxon>
        <taxon>Tetranychus</taxon>
    </lineage>
</organism>
<dbReference type="Proteomes" id="UP000015104">
    <property type="component" value="Unassembled WGS sequence"/>
</dbReference>
<name>T1K3E8_TETUR</name>
<sequence>MEQEGGKKLCKDEWETLKNLDQQWKVNGAKFVITYCLSGYKFFVPVVSP</sequence>
<dbReference type="EnsemblMetazoa" id="tetur04g08430.1">
    <property type="protein sequence ID" value="tetur04g08430.1"/>
    <property type="gene ID" value="tetur04g08430"/>
</dbReference>
<evidence type="ECO:0000313" key="2">
    <source>
        <dbReference type="Proteomes" id="UP000015104"/>
    </source>
</evidence>
<dbReference type="EMBL" id="CAEY01001378">
    <property type="status" value="NOT_ANNOTATED_CDS"/>
    <property type="molecule type" value="Genomic_DNA"/>
</dbReference>
<proteinExistence type="predicted"/>
<accession>T1K3E8</accession>
<evidence type="ECO:0000313" key="1">
    <source>
        <dbReference type="EnsemblMetazoa" id="tetur04g08430.1"/>
    </source>
</evidence>
<dbReference type="AlphaFoldDB" id="T1K3E8"/>
<dbReference type="HOGENOM" id="CLU_3144597_0_0_1"/>
<reference evidence="2" key="1">
    <citation type="submission" date="2011-08" db="EMBL/GenBank/DDBJ databases">
        <authorList>
            <person name="Rombauts S."/>
        </authorList>
    </citation>
    <scope>NUCLEOTIDE SEQUENCE</scope>
    <source>
        <strain evidence="2">London</strain>
    </source>
</reference>